<dbReference type="Proteomes" id="UP000052982">
    <property type="component" value="Unassembled WGS sequence"/>
</dbReference>
<dbReference type="EMBL" id="LMWW01000019">
    <property type="protein sequence ID" value="KUN84039.1"/>
    <property type="molecule type" value="Genomic_DNA"/>
</dbReference>
<evidence type="ECO:0008006" key="3">
    <source>
        <dbReference type="Google" id="ProtNLM"/>
    </source>
</evidence>
<gene>
    <name evidence="1" type="ORF">AQJ64_16420</name>
</gene>
<proteinExistence type="predicted"/>
<evidence type="ECO:0000313" key="1">
    <source>
        <dbReference type="EMBL" id="KUN84039.1"/>
    </source>
</evidence>
<reference evidence="1 2" key="1">
    <citation type="submission" date="2015-10" db="EMBL/GenBank/DDBJ databases">
        <title>Draft genome sequence of Streptomyces griseoruber DSM 40281, type strain for the species Streptomyces griseoruber.</title>
        <authorList>
            <person name="Ruckert C."/>
            <person name="Winkler A."/>
            <person name="Kalinowski J."/>
            <person name="Kampfer P."/>
            <person name="Glaeser S."/>
        </authorList>
    </citation>
    <scope>NUCLEOTIDE SEQUENCE [LARGE SCALE GENOMIC DNA]</scope>
    <source>
        <strain evidence="1 2">DSM 40281</strain>
    </source>
</reference>
<dbReference type="AlphaFoldDB" id="A0A101T1I7"/>
<name>A0A101T1I7_9ACTN</name>
<keyword evidence="2" id="KW-1185">Reference proteome</keyword>
<dbReference type="InterPro" id="IPR025850">
    <property type="entry name" value="SUKH-3"/>
</dbReference>
<comment type="caution">
    <text evidence="1">The sequence shown here is derived from an EMBL/GenBank/DDBJ whole genome shotgun (WGS) entry which is preliminary data.</text>
</comment>
<dbReference type="Pfam" id="PF14433">
    <property type="entry name" value="SUKH-3"/>
    <property type="match status" value="1"/>
</dbReference>
<organism evidence="1 2">
    <name type="scientific">Streptomyces griseoruber</name>
    <dbReference type="NCBI Taxonomy" id="1943"/>
    <lineage>
        <taxon>Bacteria</taxon>
        <taxon>Bacillati</taxon>
        <taxon>Actinomycetota</taxon>
        <taxon>Actinomycetes</taxon>
        <taxon>Kitasatosporales</taxon>
        <taxon>Streptomycetaceae</taxon>
        <taxon>Streptomyces</taxon>
    </lineage>
</organism>
<sequence>MIEETLRSAGWRPGRHISTDHWRKTLEKTGLVRMHDAAEAFLAEFGGLDIQISGPGITCAKTPFNFDPDNLIGEEDRFADWSHTIGRAIFPLGELDEGRFFLGIDENSEIYLVETWLATFGSAQDALEKLILGIAPERIETAD</sequence>
<protein>
    <recommendedName>
        <fullName evidence="3">SUKH-3 domain containing protein</fullName>
    </recommendedName>
</protein>
<accession>A0A101T1I7</accession>
<evidence type="ECO:0000313" key="2">
    <source>
        <dbReference type="Proteomes" id="UP000052982"/>
    </source>
</evidence>